<proteinExistence type="predicted"/>
<dbReference type="KEGG" id="ppru:FDP22_06050"/>
<gene>
    <name evidence="1" type="ORF">FDP22_06050</name>
</gene>
<dbReference type="Proteomes" id="UP000305888">
    <property type="component" value="Chromosome"/>
</dbReference>
<dbReference type="EMBL" id="CP040818">
    <property type="protein sequence ID" value="QDL91382.1"/>
    <property type="molecule type" value="Genomic_DNA"/>
</dbReference>
<name>A0A5B8FXY8_9RHOB</name>
<organism evidence="1 2">
    <name type="scientific">Paroceanicella profunda</name>
    <dbReference type="NCBI Taxonomy" id="2579971"/>
    <lineage>
        <taxon>Bacteria</taxon>
        <taxon>Pseudomonadati</taxon>
        <taxon>Pseudomonadota</taxon>
        <taxon>Alphaproteobacteria</taxon>
        <taxon>Rhodobacterales</taxon>
        <taxon>Paracoccaceae</taxon>
        <taxon>Paroceanicella</taxon>
    </lineage>
</organism>
<protein>
    <submittedName>
        <fullName evidence="1">Uncharacterized protein</fullName>
    </submittedName>
</protein>
<evidence type="ECO:0000313" key="1">
    <source>
        <dbReference type="EMBL" id="QDL91382.1"/>
    </source>
</evidence>
<sequence length="97" mass="10226">MSQFAFLEQLQGSGVTWMSARIVPVDDQEPSSEGHSCVRQLLGMNIPGHGRPPVSVGVIGLRSVFLAELLAGRVGQQKSRYPVGCGLFGVSGCGGRI</sequence>
<dbReference type="AlphaFoldDB" id="A0A5B8FXY8"/>
<accession>A0A5B8FXY8</accession>
<evidence type="ECO:0000313" key="2">
    <source>
        <dbReference type="Proteomes" id="UP000305888"/>
    </source>
</evidence>
<keyword evidence="2" id="KW-1185">Reference proteome</keyword>
<dbReference type="RefSeq" id="WP_138577893.1">
    <property type="nucleotide sequence ID" value="NZ_CP040818.1"/>
</dbReference>
<reference evidence="1 2" key="1">
    <citation type="submission" date="2019-06" db="EMBL/GenBank/DDBJ databases">
        <title>Genome sequence of Rhodobacteraceae bacterium D4M1.</title>
        <authorList>
            <person name="Cao J."/>
        </authorList>
    </citation>
    <scope>NUCLEOTIDE SEQUENCE [LARGE SCALE GENOMIC DNA]</scope>
    <source>
        <strain evidence="1 2">D4M1</strain>
    </source>
</reference>